<evidence type="ECO:0000256" key="1">
    <source>
        <dbReference type="ARBA" id="ARBA00005382"/>
    </source>
</evidence>
<dbReference type="PANTHER" id="PTHR11069">
    <property type="entry name" value="GLUCOSYLCERAMIDASE"/>
    <property type="match status" value="1"/>
</dbReference>
<dbReference type="EMBL" id="RAPN01000001">
    <property type="protein sequence ID" value="RKD90723.1"/>
    <property type="molecule type" value="Genomic_DNA"/>
</dbReference>
<dbReference type="InterPro" id="IPR001139">
    <property type="entry name" value="Glyco_hydro_30"/>
</dbReference>
<dbReference type="PANTHER" id="PTHR11069:SF23">
    <property type="entry name" value="LYSOSOMAL ACID GLUCOSYLCERAMIDASE"/>
    <property type="match status" value="1"/>
</dbReference>
<dbReference type="SUPFAM" id="SSF51445">
    <property type="entry name" value="(Trans)glycosidases"/>
    <property type="match status" value="1"/>
</dbReference>
<keyword evidence="8" id="KW-1185">Reference proteome</keyword>
<keyword evidence="3 4" id="KW-0378">Hydrolase</keyword>
<dbReference type="OrthoDB" id="9806701at2"/>
<dbReference type="InterPro" id="IPR033453">
    <property type="entry name" value="Glyco_hydro_30_TIM-barrel"/>
</dbReference>
<evidence type="ECO:0000313" key="8">
    <source>
        <dbReference type="Proteomes" id="UP000283387"/>
    </source>
</evidence>
<dbReference type="Gene3D" id="2.60.40.1180">
    <property type="entry name" value="Golgi alpha-mannosidase II"/>
    <property type="match status" value="1"/>
</dbReference>
<dbReference type="Pfam" id="PF02055">
    <property type="entry name" value="Glyco_hydro_30"/>
    <property type="match status" value="1"/>
</dbReference>
<accession>A0A419W5I8</accession>
<keyword evidence="2" id="KW-0732">Signal</keyword>
<name>A0A419W5I8_9BACT</name>
<evidence type="ECO:0000256" key="3">
    <source>
        <dbReference type="ARBA" id="ARBA00022801"/>
    </source>
</evidence>
<dbReference type="GO" id="GO:0004348">
    <property type="term" value="F:glucosylceramidase activity"/>
    <property type="evidence" value="ECO:0007669"/>
    <property type="project" value="InterPro"/>
</dbReference>
<comment type="caution">
    <text evidence="7">The sequence shown here is derived from an EMBL/GenBank/DDBJ whole genome shotgun (WGS) entry which is preliminary data.</text>
</comment>
<comment type="similarity">
    <text evidence="1 4">Belongs to the glycosyl hydrolase 30 family.</text>
</comment>
<dbReference type="PRINTS" id="PR00843">
    <property type="entry name" value="GLHYDRLASE30"/>
</dbReference>
<dbReference type="Gene3D" id="3.20.20.80">
    <property type="entry name" value="Glycosidases"/>
    <property type="match status" value="1"/>
</dbReference>
<organism evidence="7 8">
    <name type="scientific">Mangrovibacterium diazotrophicum</name>
    <dbReference type="NCBI Taxonomy" id="1261403"/>
    <lineage>
        <taxon>Bacteria</taxon>
        <taxon>Pseudomonadati</taxon>
        <taxon>Bacteroidota</taxon>
        <taxon>Bacteroidia</taxon>
        <taxon>Marinilabiliales</taxon>
        <taxon>Prolixibacteraceae</taxon>
        <taxon>Mangrovibacterium</taxon>
    </lineage>
</organism>
<feature type="domain" description="Glycosyl hydrolase family 30 TIM-barrel" evidence="5">
    <location>
        <begin position="88"/>
        <end position="425"/>
    </location>
</feature>
<evidence type="ECO:0000256" key="2">
    <source>
        <dbReference type="ARBA" id="ARBA00022729"/>
    </source>
</evidence>
<dbReference type="GO" id="GO:0006680">
    <property type="term" value="P:glucosylceramide catabolic process"/>
    <property type="evidence" value="ECO:0007669"/>
    <property type="project" value="TreeGrafter"/>
</dbReference>
<dbReference type="InterPro" id="IPR017853">
    <property type="entry name" value="GH"/>
</dbReference>
<dbReference type="Pfam" id="PF17189">
    <property type="entry name" value="Glyco_hydro_30C"/>
    <property type="match status" value="1"/>
</dbReference>
<dbReference type="PROSITE" id="PS51257">
    <property type="entry name" value="PROKAR_LIPOPROTEIN"/>
    <property type="match status" value="1"/>
</dbReference>
<gene>
    <name evidence="7" type="ORF">BC643_1066</name>
</gene>
<proteinExistence type="inferred from homology"/>
<dbReference type="Proteomes" id="UP000283387">
    <property type="component" value="Unassembled WGS sequence"/>
</dbReference>
<dbReference type="GO" id="GO:0016020">
    <property type="term" value="C:membrane"/>
    <property type="evidence" value="ECO:0007669"/>
    <property type="project" value="GOC"/>
</dbReference>
<dbReference type="InterPro" id="IPR013780">
    <property type="entry name" value="Glyco_hydro_b"/>
</dbReference>
<sequence>MKRIGNISWSILLALVACQAPAPKPEQKAESMKIERVPEKVRVYQTAENSEDRMTMVKETRLADFGQPTERQPSVFVDPSHQFQTFVGIGGALTDASAEVFAKLPADKQQAFLESYYDKDKGIGYNFGRTNIASCDFSSASYDYVTEGDSTLNSFSIEHDREYRIPFIKAAIEAAGGSLNLFASPWSPPAWMKDNNDRLHGGHLLDQYKQAWANHYIKFMDAYAAEGIPFWGLSVQNEPMAVQIWESCVYTDTEERDFVKNYLGPTLKSARMADKKLIVWDHNRDLVYQRASTMLNDPEAAQYVWGVGFHWYETWTGGGMQFDNLKRVKESFPDVNLIFTEGCAESFNPERVSNWALGERYGHSMIHDFNAGTVAWTDWNILLDERGGPNHVGNFCFAPVHADTKTGELIYTNSYYYIGHFSKFIQPGAKRISCSASRDFLESTAFENPDGSLVVVVMNASEKDTPYHLWIAGKAVEIDSPAHSIQTLVL</sequence>
<evidence type="ECO:0000259" key="5">
    <source>
        <dbReference type="Pfam" id="PF02055"/>
    </source>
</evidence>
<reference evidence="7 8" key="1">
    <citation type="submission" date="2018-09" db="EMBL/GenBank/DDBJ databases">
        <title>Genomic Encyclopedia of Archaeal and Bacterial Type Strains, Phase II (KMG-II): from individual species to whole genera.</title>
        <authorList>
            <person name="Goeker M."/>
        </authorList>
    </citation>
    <scope>NUCLEOTIDE SEQUENCE [LARGE SCALE GENOMIC DNA]</scope>
    <source>
        <strain evidence="7 8">DSM 27148</strain>
    </source>
</reference>
<keyword evidence="4" id="KW-0326">Glycosidase</keyword>
<dbReference type="AlphaFoldDB" id="A0A419W5I8"/>
<protein>
    <submittedName>
        <fullName evidence="7">Glucosylceramidase</fullName>
    </submittedName>
</protein>
<feature type="domain" description="Glycosyl hydrolase family 30 beta sandwich" evidence="6">
    <location>
        <begin position="428"/>
        <end position="488"/>
    </location>
</feature>
<dbReference type="InterPro" id="IPR033452">
    <property type="entry name" value="GH30_C"/>
</dbReference>
<dbReference type="RefSeq" id="WP_120274156.1">
    <property type="nucleotide sequence ID" value="NZ_RAPN01000001.1"/>
</dbReference>
<evidence type="ECO:0000313" key="7">
    <source>
        <dbReference type="EMBL" id="RKD90723.1"/>
    </source>
</evidence>
<evidence type="ECO:0000256" key="4">
    <source>
        <dbReference type="RuleBase" id="RU361188"/>
    </source>
</evidence>
<evidence type="ECO:0000259" key="6">
    <source>
        <dbReference type="Pfam" id="PF17189"/>
    </source>
</evidence>